<proteinExistence type="predicted"/>
<dbReference type="AlphaFoldDB" id="A0AA38CBT8"/>
<keyword evidence="2" id="KW-1185">Reference proteome</keyword>
<sequence length="92" mass="10246">MKGCEPWAVVSMALNGMDKYEGQGISGGFKRLVKADVAESPKLEMVFDLHLSIANYGGRWQWRLSGNFGVNTINELGLRARISREDMQNGKL</sequence>
<evidence type="ECO:0000313" key="1">
    <source>
        <dbReference type="EMBL" id="KAH9294589.1"/>
    </source>
</evidence>
<gene>
    <name evidence="1" type="ORF">KI387_038177</name>
</gene>
<dbReference type="EMBL" id="JAHRHJ020000011">
    <property type="protein sequence ID" value="KAH9294589.1"/>
    <property type="molecule type" value="Genomic_DNA"/>
</dbReference>
<evidence type="ECO:0000313" key="2">
    <source>
        <dbReference type="Proteomes" id="UP000824469"/>
    </source>
</evidence>
<feature type="non-terminal residue" evidence="1">
    <location>
        <position position="92"/>
    </location>
</feature>
<accession>A0AA38CBT8</accession>
<reference evidence="1 2" key="1">
    <citation type="journal article" date="2021" name="Nat. Plants">
        <title>The Taxus genome provides insights into paclitaxel biosynthesis.</title>
        <authorList>
            <person name="Xiong X."/>
            <person name="Gou J."/>
            <person name="Liao Q."/>
            <person name="Li Y."/>
            <person name="Zhou Q."/>
            <person name="Bi G."/>
            <person name="Li C."/>
            <person name="Du R."/>
            <person name="Wang X."/>
            <person name="Sun T."/>
            <person name="Guo L."/>
            <person name="Liang H."/>
            <person name="Lu P."/>
            <person name="Wu Y."/>
            <person name="Zhang Z."/>
            <person name="Ro D.K."/>
            <person name="Shang Y."/>
            <person name="Huang S."/>
            <person name="Yan J."/>
        </authorList>
    </citation>
    <scope>NUCLEOTIDE SEQUENCE [LARGE SCALE GENOMIC DNA]</scope>
    <source>
        <strain evidence="1">Ta-2019</strain>
    </source>
</reference>
<protein>
    <submittedName>
        <fullName evidence="1">Uncharacterized protein</fullName>
    </submittedName>
</protein>
<name>A0AA38CBT8_TAXCH</name>
<organism evidence="1 2">
    <name type="scientific">Taxus chinensis</name>
    <name type="common">Chinese yew</name>
    <name type="synonym">Taxus wallichiana var. chinensis</name>
    <dbReference type="NCBI Taxonomy" id="29808"/>
    <lineage>
        <taxon>Eukaryota</taxon>
        <taxon>Viridiplantae</taxon>
        <taxon>Streptophyta</taxon>
        <taxon>Embryophyta</taxon>
        <taxon>Tracheophyta</taxon>
        <taxon>Spermatophyta</taxon>
        <taxon>Pinopsida</taxon>
        <taxon>Pinidae</taxon>
        <taxon>Conifers II</taxon>
        <taxon>Cupressales</taxon>
        <taxon>Taxaceae</taxon>
        <taxon>Taxus</taxon>
    </lineage>
</organism>
<comment type="caution">
    <text evidence="1">The sequence shown here is derived from an EMBL/GenBank/DDBJ whole genome shotgun (WGS) entry which is preliminary data.</text>
</comment>
<dbReference type="Proteomes" id="UP000824469">
    <property type="component" value="Unassembled WGS sequence"/>
</dbReference>